<keyword evidence="3 10" id="KW-0808">Transferase</keyword>
<evidence type="ECO:0000256" key="6">
    <source>
        <dbReference type="ARBA" id="ARBA00022840"/>
    </source>
</evidence>
<feature type="domain" description="Protein kinase" evidence="9">
    <location>
        <begin position="96"/>
        <end position="357"/>
    </location>
</feature>
<dbReference type="CDD" id="cd14014">
    <property type="entry name" value="STKc_PknB_like"/>
    <property type="match status" value="1"/>
</dbReference>
<dbReference type="Gene3D" id="3.30.200.20">
    <property type="entry name" value="Phosphorylase Kinase, domain 1"/>
    <property type="match status" value="1"/>
</dbReference>
<gene>
    <name evidence="10" type="primary">pknB_16</name>
    <name evidence="10" type="ORF">Fuma_03783</name>
</gene>
<dbReference type="FunFam" id="1.10.510.10:FF:000021">
    <property type="entry name" value="Serine/threonine protein kinase"/>
    <property type="match status" value="1"/>
</dbReference>
<dbReference type="InterPro" id="IPR008271">
    <property type="entry name" value="Ser/Thr_kinase_AS"/>
</dbReference>
<dbReference type="GO" id="GO:0005524">
    <property type="term" value="F:ATP binding"/>
    <property type="evidence" value="ECO:0007669"/>
    <property type="project" value="UniProtKB-UniRule"/>
</dbReference>
<evidence type="ECO:0000313" key="10">
    <source>
        <dbReference type="EMBL" id="APZ94159.1"/>
    </source>
</evidence>
<keyword evidence="5 10" id="KW-0418">Kinase</keyword>
<evidence type="ECO:0000256" key="4">
    <source>
        <dbReference type="ARBA" id="ARBA00022741"/>
    </source>
</evidence>
<dbReference type="RefSeq" id="WP_077025515.1">
    <property type="nucleotide sequence ID" value="NZ_CP017641.1"/>
</dbReference>
<name>A0A1P8WJB1_9PLAN</name>
<evidence type="ECO:0000256" key="8">
    <source>
        <dbReference type="SAM" id="MobiDB-lite"/>
    </source>
</evidence>
<feature type="region of interest" description="Disordered" evidence="8">
    <location>
        <begin position="739"/>
        <end position="763"/>
    </location>
</feature>
<evidence type="ECO:0000256" key="2">
    <source>
        <dbReference type="ARBA" id="ARBA00022527"/>
    </source>
</evidence>
<accession>A0A1P8WJB1</accession>
<keyword evidence="2" id="KW-0723">Serine/threonine-protein kinase</keyword>
<dbReference type="PANTHER" id="PTHR43289:SF6">
    <property type="entry name" value="SERINE_THREONINE-PROTEIN KINASE NEKL-3"/>
    <property type="match status" value="1"/>
</dbReference>
<keyword evidence="4 7" id="KW-0547">Nucleotide-binding</keyword>
<sequence>MIARSHYDRDTLTRFLDDEAGDAAEMSSHIEKCEGCRSTLESLVSEGLTIELAGEMLRSSGDVKCAGDAPNVQGKSATSFLEPSDHPDSLGRFARYEIMEVLGRGGMGIVMRGYDTSLNRHSAVKVLAPELATSAAARNRFSREARSAAAVVHPHVVPIQTVDEHNGLPYLVMPVVEGQSVEARVRDSGPLKVIEAIRIAAQVAEGLAAAHDQGLVHRDIKPANVLLENGVERVQITDFGLARAADDASMTRSGVIAGTPQYMSPEQAHGDAIDHRSDLFSLGSLTYFLLTGRSPFRAETTMGVLNRIANDEPRSIRSINSEVPDWLEQIVMKLLSKSPDDRFESAAEVAELLHGCLAHVQHPAKTPLPESLASVSPRRGSSPPWIKLVAAAASAFTLLFAGVLIVLELNKGTLTIECDADDVPIRIMQGDKVVEELTVRKGAKSIGIAAGNYVVEIDGEFDGVQVENGEVSLSRGATEAVKITQTLSPPSNTPEAVPSSILATGKVLTRSNDSIEVSIGSDDGVRVGDRLNASNALGAEIQVLGVHADRSVARVIREEKSTPIKVGATVHLTGRPARHAWWGRLEWKKQHTHTSVHVAITGPPNTKFDYNHDGVPDRPDSVRISESYPDGLSVWLNHPKYGRMIAHLEPKTDVTQTEWLQHHSIIVRLTSEDLEHCHSGNAVTKVIYLPENSLEAMFGPNVVVSTRLDPGVNPLELAKDHGIPLLVVTLSLPETNTNAVSETPGSANPVVPQKVSSSSTGPYFAGSEPKLPPYLDRIPDQPDGSRSISDIVDEFNRSMQSFESDYPQLPLTVEEVLCCCLWKLQTKNDLTIETRKLLTDVGIGRQLPEQWAVEGGGFFQATEDGGLVSVYRVQLVSRKSDSKVVIRERFLEPPAAFKTPMVANSDETSMPLAAAIAEFNAMHHSINGKRQPPLTKNEVLAAIVHWKSQRNEAAVDNGTFARLQRIAQTHQMSVDARFEVISSFGSRGGDTFRIWSVRLAMAQLANPEAGYAFPIREQFVSVSSVHDSMIHWGKPNDDGLQAGIRLIPGQRVYQIGQSIKTEFLYRSISGKQIDATLSNVFSHQKLIAKDAEGNELEVVDPRHMTVGGAVQTTIGETPTRKQGQPLRLSEIAPAQELNFRDVLGTETHLIVKPKQKVFLQYEVSDLDRSSIRTGKFEIEIAGAHDEPLEKGVSQELDRKGARFVQVEISGPTNTKFVYESNGTLDNTCRLIIDSESHPDGVSVSLKHPEYGRIVAHFEPQANAAAAGWVQHNTIPVLLTDADLKHCQSGNVVTKVINFPHDSRSPVSAMQILLHTQHDPLDKAKRHGTPMMVVTLSKLMSDEEAASNESSALPILAPYLDGIPIDTDAFRATSNINDEELLSHHFESPEALMAYYADCQFRDDVTGCLDCYSDSVIEQFAASYLLTATGLQQMYRRLDPNPKGAYQRKQIAQQRERAERLDALLKRSMIEAPSTIAKAALYQAAGSIREEVTGGESREPTQNELMLAATAPSLLKNPRQFVLEFSHLSDDVDDGQLTEKVRNDYKIKSDTNGTWSIKSSDNSRMELRKFKGRWWIDDLWPEVAEKSDAPSTGADK</sequence>
<evidence type="ECO:0000256" key="5">
    <source>
        <dbReference type="ARBA" id="ARBA00022777"/>
    </source>
</evidence>
<dbReference type="KEGG" id="fmr:Fuma_03783"/>
<keyword evidence="11" id="KW-1185">Reference proteome</keyword>
<dbReference type="GO" id="GO:0004674">
    <property type="term" value="F:protein serine/threonine kinase activity"/>
    <property type="evidence" value="ECO:0007669"/>
    <property type="project" value="UniProtKB-KW"/>
</dbReference>
<organism evidence="10 11">
    <name type="scientific">Fuerstiella marisgermanici</name>
    <dbReference type="NCBI Taxonomy" id="1891926"/>
    <lineage>
        <taxon>Bacteria</taxon>
        <taxon>Pseudomonadati</taxon>
        <taxon>Planctomycetota</taxon>
        <taxon>Planctomycetia</taxon>
        <taxon>Planctomycetales</taxon>
        <taxon>Planctomycetaceae</taxon>
        <taxon>Fuerstiella</taxon>
    </lineage>
</organism>
<dbReference type="OrthoDB" id="6111975at2"/>
<protein>
    <recommendedName>
        <fullName evidence="1">non-specific serine/threonine protein kinase</fullName>
        <ecNumber evidence="1">2.7.11.1</ecNumber>
    </recommendedName>
</protein>
<proteinExistence type="predicted"/>
<dbReference type="Gene3D" id="1.10.510.10">
    <property type="entry name" value="Transferase(Phosphotransferase) domain 1"/>
    <property type="match status" value="1"/>
</dbReference>
<dbReference type="SUPFAM" id="SSF56112">
    <property type="entry name" value="Protein kinase-like (PK-like)"/>
    <property type="match status" value="1"/>
</dbReference>
<dbReference type="PANTHER" id="PTHR43289">
    <property type="entry name" value="MITOGEN-ACTIVATED PROTEIN KINASE KINASE KINASE 20-RELATED"/>
    <property type="match status" value="1"/>
</dbReference>
<dbReference type="STRING" id="1891926.Fuma_03783"/>
<dbReference type="EC" id="2.7.11.1" evidence="1"/>
<dbReference type="InterPro" id="IPR000719">
    <property type="entry name" value="Prot_kinase_dom"/>
</dbReference>
<dbReference type="SMART" id="SM00220">
    <property type="entry name" value="S_TKc"/>
    <property type="match status" value="1"/>
</dbReference>
<keyword evidence="6 7" id="KW-0067">ATP-binding</keyword>
<feature type="binding site" evidence="7">
    <location>
        <position position="125"/>
    </location>
    <ligand>
        <name>ATP</name>
        <dbReference type="ChEBI" id="CHEBI:30616"/>
    </ligand>
</feature>
<reference evidence="10 11" key="1">
    <citation type="journal article" date="2016" name="Front. Microbiol.">
        <title>Fuerstia marisgermanicae gen. nov., sp. nov., an Unusual Member of the Phylum Planctomycetes from the German Wadden Sea.</title>
        <authorList>
            <person name="Kohn T."/>
            <person name="Heuer A."/>
            <person name="Jogler M."/>
            <person name="Vollmers J."/>
            <person name="Boedeker C."/>
            <person name="Bunk B."/>
            <person name="Rast P."/>
            <person name="Borchert D."/>
            <person name="Glockner I."/>
            <person name="Freese H.M."/>
            <person name="Klenk H.P."/>
            <person name="Overmann J."/>
            <person name="Kaster A.K."/>
            <person name="Rohde M."/>
            <person name="Wiegand S."/>
            <person name="Jogler C."/>
        </authorList>
    </citation>
    <scope>NUCLEOTIDE SEQUENCE [LARGE SCALE GENOMIC DNA]</scope>
    <source>
        <strain evidence="10 11">NH11</strain>
    </source>
</reference>
<dbReference type="InterPro" id="IPR017441">
    <property type="entry name" value="Protein_kinase_ATP_BS"/>
</dbReference>
<evidence type="ECO:0000256" key="7">
    <source>
        <dbReference type="PROSITE-ProRule" id="PRU10141"/>
    </source>
</evidence>
<dbReference type="PROSITE" id="PS50011">
    <property type="entry name" value="PROTEIN_KINASE_DOM"/>
    <property type="match status" value="1"/>
</dbReference>
<dbReference type="Pfam" id="PF00069">
    <property type="entry name" value="Pkinase"/>
    <property type="match status" value="1"/>
</dbReference>
<dbReference type="PROSITE" id="PS00107">
    <property type="entry name" value="PROTEIN_KINASE_ATP"/>
    <property type="match status" value="1"/>
</dbReference>
<dbReference type="EMBL" id="CP017641">
    <property type="protein sequence ID" value="APZ94159.1"/>
    <property type="molecule type" value="Genomic_DNA"/>
</dbReference>
<dbReference type="Proteomes" id="UP000187735">
    <property type="component" value="Chromosome"/>
</dbReference>
<dbReference type="PROSITE" id="PS00108">
    <property type="entry name" value="PROTEIN_KINASE_ST"/>
    <property type="match status" value="1"/>
</dbReference>
<evidence type="ECO:0000259" key="9">
    <source>
        <dbReference type="PROSITE" id="PS50011"/>
    </source>
</evidence>
<evidence type="ECO:0000256" key="3">
    <source>
        <dbReference type="ARBA" id="ARBA00022679"/>
    </source>
</evidence>
<dbReference type="InterPro" id="IPR011009">
    <property type="entry name" value="Kinase-like_dom_sf"/>
</dbReference>
<evidence type="ECO:0000256" key="1">
    <source>
        <dbReference type="ARBA" id="ARBA00012513"/>
    </source>
</evidence>
<evidence type="ECO:0000313" key="11">
    <source>
        <dbReference type="Proteomes" id="UP000187735"/>
    </source>
</evidence>